<feature type="region of interest" description="Disordered" evidence="1">
    <location>
        <begin position="1"/>
        <end position="36"/>
    </location>
</feature>
<dbReference type="Proteomes" id="UP000663868">
    <property type="component" value="Unassembled WGS sequence"/>
</dbReference>
<name>A0A814ZNG5_9BILA</name>
<evidence type="ECO:0000313" key="3">
    <source>
        <dbReference type="EMBL" id="CAF3701033.1"/>
    </source>
</evidence>
<organism evidence="2 4">
    <name type="scientific">Adineta steineri</name>
    <dbReference type="NCBI Taxonomy" id="433720"/>
    <lineage>
        <taxon>Eukaryota</taxon>
        <taxon>Metazoa</taxon>
        <taxon>Spiralia</taxon>
        <taxon>Gnathifera</taxon>
        <taxon>Rotifera</taxon>
        <taxon>Eurotatoria</taxon>
        <taxon>Bdelloidea</taxon>
        <taxon>Adinetida</taxon>
        <taxon>Adinetidae</taxon>
        <taxon>Adineta</taxon>
    </lineage>
</organism>
<feature type="compositionally biased region" description="Polar residues" evidence="1">
    <location>
        <begin position="1"/>
        <end position="15"/>
    </location>
</feature>
<sequence>MPKTNYSNINISQSTDYNETDDDSNHDDDDISDDDYQTEQQNNINQNFPSLSQILIVCRLIGKREYILNRNGTKKFHKKVRQYQDFSKIDNPNDVNFGSRMGKAAEILCKLAAISQIVQVSMEILKSLHDQKQLIYDDVSFNFVRNVTQIIEIKYPATSMILEIQASSCHLAGNLMCDHLLKMLFAFYNIEPTSTIYTPMRIQSNSIYSTINTIRERIFHMPSLFFLKRDLTGTMGLLRHFSSEMVNTVLDELTNYELIRQGPYITTTSRGIVHMKSFPSKNVLIDPTKATVIDRILKDAKLNLTTYMSVLSNSIIKDKQTLTTNGIQVLLLSEHSLLYENLKKKYPERNLDSIILTNNNDNSNNTDNQSSVSPAATNEPIINQNIIPISSTSNQLSLLPRILSVTSTSNNISSSEDITEFSATQNDVLNNSINNQSSTEPIILNVINHKQQLSVSEIPSTQLNINISSNIDEKLSTYTQTDIIQHEIVLSSNDLTDKTQITPITSTLEENTSIISLSNILLSSFDILDTIHQNAQFNNIHIQTNTQSEQNHASQIVSSVASSDTSETYNLLNNQSSYQSTVTYFYT</sequence>
<evidence type="ECO:0000313" key="2">
    <source>
        <dbReference type="EMBL" id="CAF1247825.1"/>
    </source>
</evidence>
<accession>A0A814ZNG5</accession>
<feature type="compositionally biased region" description="Acidic residues" evidence="1">
    <location>
        <begin position="18"/>
        <end position="36"/>
    </location>
</feature>
<proteinExistence type="predicted"/>
<feature type="compositionally biased region" description="Low complexity" evidence="1">
    <location>
        <begin position="357"/>
        <end position="368"/>
    </location>
</feature>
<dbReference type="AlphaFoldDB" id="A0A814ZNG5"/>
<dbReference type="EMBL" id="CAJNOE010000504">
    <property type="protein sequence ID" value="CAF1247825.1"/>
    <property type="molecule type" value="Genomic_DNA"/>
</dbReference>
<dbReference type="EMBL" id="CAJOBB010000536">
    <property type="protein sequence ID" value="CAF3701033.1"/>
    <property type="molecule type" value="Genomic_DNA"/>
</dbReference>
<comment type="caution">
    <text evidence="2">The sequence shown here is derived from an EMBL/GenBank/DDBJ whole genome shotgun (WGS) entry which is preliminary data.</text>
</comment>
<evidence type="ECO:0000256" key="1">
    <source>
        <dbReference type="SAM" id="MobiDB-lite"/>
    </source>
</evidence>
<reference evidence="2" key="1">
    <citation type="submission" date="2021-02" db="EMBL/GenBank/DDBJ databases">
        <authorList>
            <person name="Nowell W R."/>
        </authorList>
    </citation>
    <scope>NUCLEOTIDE SEQUENCE</scope>
</reference>
<protein>
    <submittedName>
        <fullName evidence="2">Uncharacterized protein</fullName>
    </submittedName>
</protein>
<evidence type="ECO:0000313" key="4">
    <source>
        <dbReference type="Proteomes" id="UP000663860"/>
    </source>
</evidence>
<dbReference type="Proteomes" id="UP000663860">
    <property type="component" value="Unassembled WGS sequence"/>
</dbReference>
<feature type="region of interest" description="Disordered" evidence="1">
    <location>
        <begin position="357"/>
        <end position="377"/>
    </location>
</feature>
<gene>
    <name evidence="2" type="ORF">IZO911_LOCUS31173</name>
    <name evidence="3" type="ORF">KXQ929_LOCUS11044</name>
</gene>